<dbReference type="Proteomes" id="UP000288794">
    <property type="component" value="Unassembled WGS sequence"/>
</dbReference>
<dbReference type="RefSeq" id="WP_128174872.1">
    <property type="nucleotide sequence ID" value="NZ_CP071409.1"/>
</dbReference>
<keyword evidence="1" id="KW-0732">Signal</keyword>
<sequence>MLKRVATMVWLLGLPGAVSASAGAWQASGSGPAISYRGVSASSASLSPSQTVSGQITDVFWRYRLTGPTPAGLQVKLCSGTRCVTIEGASGATRGLADADASGNVHFVFYIEGAGRLFPVFRVLSQQVMVNYQ</sequence>
<name>A0A443IIL3_9GAMM</name>
<keyword evidence="2" id="KW-0282">Flagellum</keyword>
<comment type="caution">
    <text evidence="2">The sequence shown here is derived from an EMBL/GenBank/DDBJ whole genome shotgun (WGS) entry which is preliminary data.</text>
</comment>
<evidence type="ECO:0000313" key="3">
    <source>
        <dbReference type="Proteomes" id="UP000288794"/>
    </source>
</evidence>
<dbReference type="InterPro" id="IPR009420">
    <property type="entry name" value="FlhE"/>
</dbReference>
<reference evidence="2 3" key="1">
    <citation type="submission" date="2014-04" db="EMBL/GenBank/DDBJ databases">
        <title>Draft genome sequence of Pantoea beijingensis strain LMG 27579, an emerging pathogen to Pleurotus eryngii with potential industrial application.</title>
        <authorList>
            <person name="Xu F."/>
            <person name="Liu Y."/>
            <person name="Wang S."/>
            <person name="Yin Y."/>
            <person name="Ma Y."/>
            <person name="Zhao S."/>
            <person name="Rong C."/>
        </authorList>
    </citation>
    <scope>NUCLEOTIDE SEQUENCE [LARGE SCALE GENOMIC DNA]</scope>
    <source>
        <strain evidence="2 3">LMG 27579</strain>
    </source>
</reference>
<dbReference type="Pfam" id="PF06366">
    <property type="entry name" value="FlhE"/>
    <property type="match status" value="1"/>
</dbReference>
<proteinExistence type="predicted"/>
<feature type="signal peptide" evidence="1">
    <location>
        <begin position="1"/>
        <end position="20"/>
    </location>
</feature>
<keyword evidence="2" id="KW-0966">Cell projection</keyword>
<gene>
    <name evidence="2" type="ORF">ED28_02415</name>
</gene>
<feature type="chain" id="PRO_5019497195" evidence="1">
    <location>
        <begin position="21"/>
        <end position="133"/>
    </location>
</feature>
<keyword evidence="2" id="KW-0969">Cilium</keyword>
<evidence type="ECO:0000313" key="2">
    <source>
        <dbReference type="EMBL" id="RWR03863.1"/>
    </source>
</evidence>
<evidence type="ECO:0000256" key="1">
    <source>
        <dbReference type="SAM" id="SignalP"/>
    </source>
</evidence>
<organism evidence="2 3">
    <name type="scientific">[Pantoea] beijingensis</name>
    <dbReference type="NCBI Taxonomy" id="1324864"/>
    <lineage>
        <taxon>Bacteria</taxon>
        <taxon>Pseudomonadati</taxon>
        <taxon>Pseudomonadota</taxon>
        <taxon>Gammaproteobacteria</taxon>
        <taxon>Enterobacterales</taxon>
        <taxon>Erwiniaceae</taxon>
        <taxon>Erwinia</taxon>
    </lineage>
</organism>
<dbReference type="EMBL" id="JMEE01000001">
    <property type="protein sequence ID" value="RWR03863.1"/>
    <property type="molecule type" value="Genomic_DNA"/>
</dbReference>
<accession>A0A443IIL3</accession>
<protein>
    <submittedName>
        <fullName evidence="2">Flagellar protein flhE</fullName>
    </submittedName>
</protein>
<dbReference type="AlphaFoldDB" id="A0A443IIL3"/>
<keyword evidence="3" id="KW-1185">Reference proteome</keyword>